<keyword evidence="1" id="KW-0472">Membrane</keyword>
<feature type="transmembrane region" description="Helical" evidence="1">
    <location>
        <begin position="48"/>
        <end position="75"/>
    </location>
</feature>
<organism evidence="2 3">
    <name type="scientific">Candidatus Wolfebacteria bacterium GW2011_GWC1_43_10</name>
    <dbReference type="NCBI Taxonomy" id="1619011"/>
    <lineage>
        <taxon>Bacteria</taxon>
        <taxon>Candidatus Wolfeibacteriota</taxon>
    </lineage>
</organism>
<dbReference type="AlphaFoldDB" id="A0A0G1CBC3"/>
<evidence type="ECO:0000313" key="2">
    <source>
        <dbReference type="EMBL" id="KKS82847.1"/>
    </source>
</evidence>
<sequence>MAILLLHQLPQVRMLFPDNWFVRFLWYNLAVSKKNIFLLKTGFLEKGALAVSSILIIGIVIFETAAAALFISYLASQGGLGAKILGLVNFAALSGVDDAVRRIIHNDFSSSASYNLTVNNITTQVTVCKNLTYTGGTDCGSPALTDRYDVSSLATYLNKNKKYRSVVYVNPINSQVIIESIQEITTQ</sequence>
<reference evidence="2 3" key="1">
    <citation type="journal article" date="2015" name="Nature">
        <title>rRNA introns, odd ribosomes, and small enigmatic genomes across a large radiation of phyla.</title>
        <authorList>
            <person name="Brown C.T."/>
            <person name="Hug L.A."/>
            <person name="Thomas B.C."/>
            <person name="Sharon I."/>
            <person name="Castelle C.J."/>
            <person name="Singh A."/>
            <person name="Wilkins M.J."/>
            <person name="Williams K.H."/>
            <person name="Banfield J.F."/>
        </authorList>
    </citation>
    <scope>NUCLEOTIDE SEQUENCE [LARGE SCALE GENOMIC DNA]</scope>
</reference>
<evidence type="ECO:0000256" key="1">
    <source>
        <dbReference type="SAM" id="Phobius"/>
    </source>
</evidence>
<proteinExistence type="predicted"/>
<keyword evidence="1" id="KW-1133">Transmembrane helix</keyword>
<gene>
    <name evidence="2" type="ORF">UV58_C0004G0020</name>
</gene>
<dbReference type="EMBL" id="LCFA01000004">
    <property type="protein sequence ID" value="KKS82847.1"/>
    <property type="molecule type" value="Genomic_DNA"/>
</dbReference>
<evidence type="ECO:0000313" key="3">
    <source>
        <dbReference type="Proteomes" id="UP000034810"/>
    </source>
</evidence>
<comment type="caution">
    <text evidence="2">The sequence shown here is derived from an EMBL/GenBank/DDBJ whole genome shotgun (WGS) entry which is preliminary data.</text>
</comment>
<dbReference type="Proteomes" id="UP000034810">
    <property type="component" value="Unassembled WGS sequence"/>
</dbReference>
<name>A0A0G1CBC3_9BACT</name>
<protein>
    <submittedName>
        <fullName evidence="2">Uncharacterized protein</fullName>
    </submittedName>
</protein>
<keyword evidence="1" id="KW-0812">Transmembrane</keyword>
<accession>A0A0G1CBC3</accession>